<accession>A0A917QZP5</accession>
<keyword evidence="2" id="KW-1185">Reference proteome</keyword>
<dbReference type="Proteomes" id="UP000637788">
    <property type="component" value="Unassembled WGS sequence"/>
</dbReference>
<comment type="caution">
    <text evidence="1">The sequence shown here is derived from an EMBL/GenBank/DDBJ whole genome shotgun (WGS) entry which is preliminary data.</text>
</comment>
<sequence>MAQLRVENDDGGQGPLYKLTRRKAITLRKVPLRHGPLTFHGFPLAAFTGANAYPVDEVTSRGEVECLHER</sequence>
<dbReference type="EMBL" id="BMPQ01000011">
    <property type="protein sequence ID" value="GGK79130.1"/>
    <property type="molecule type" value="Genomic_DNA"/>
</dbReference>
<reference evidence="1" key="1">
    <citation type="journal article" date="2014" name="Int. J. Syst. Evol. Microbiol.">
        <title>Complete genome sequence of Corynebacterium casei LMG S-19264T (=DSM 44701T), isolated from a smear-ripened cheese.</title>
        <authorList>
            <consortium name="US DOE Joint Genome Institute (JGI-PGF)"/>
            <person name="Walter F."/>
            <person name="Albersmeier A."/>
            <person name="Kalinowski J."/>
            <person name="Ruckert C."/>
        </authorList>
    </citation>
    <scope>NUCLEOTIDE SEQUENCE</scope>
    <source>
        <strain evidence="1">JCM 3035</strain>
    </source>
</reference>
<evidence type="ECO:0000313" key="2">
    <source>
        <dbReference type="Proteomes" id="UP000637788"/>
    </source>
</evidence>
<evidence type="ECO:0000313" key="1">
    <source>
        <dbReference type="EMBL" id="GGK79130.1"/>
    </source>
</evidence>
<gene>
    <name evidence="1" type="ORF">GCM10010094_45420</name>
</gene>
<reference evidence="1" key="2">
    <citation type="submission" date="2020-09" db="EMBL/GenBank/DDBJ databases">
        <authorList>
            <person name="Sun Q."/>
            <person name="Ohkuma M."/>
        </authorList>
    </citation>
    <scope>NUCLEOTIDE SEQUENCE</scope>
    <source>
        <strain evidence="1">JCM 3035</strain>
    </source>
</reference>
<name>A0A917QZP5_9ACTN</name>
<protein>
    <submittedName>
        <fullName evidence="1">Uncharacterized protein</fullName>
    </submittedName>
</protein>
<organism evidence="1 2">
    <name type="scientific">Streptomyces flaveus</name>
    <dbReference type="NCBI Taxonomy" id="66370"/>
    <lineage>
        <taxon>Bacteria</taxon>
        <taxon>Bacillati</taxon>
        <taxon>Actinomycetota</taxon>
        <taxon>Actinomycetes</taxon>
        <taxon>Kitasatosporales</taxon>
        <taxon>Streptomycetaceae</taxon>
        <taxon>Streptomyces</taxon>
        <taxon>Streptomyces aurantiacus group</taxon>
    </lineage>
</organism>
<proteinExistence type="predicted"/>
<dbReference type="AlphaFoldDB" id="A0A917QZP5"/>